<comment type="caution">
    <text evidence="1">The sequence shown here is derived from an EMBL/GenBank/DDBJ whole genome shotgun (WGS) entry which is preliminary data.</text>
</comment>
<organism evidence="1 2">
    <name type="scientific">Bosea rubneri</name>
    <dbReference type="NCBI Taxonomy" id="3075434"/>
    <lineage>
        <taxon>Bacteria</taxon>
        <taxon>Pseudomonadati</taxon>
        <taxon>Pseudomonadota</taxon>
        <taxon>Alphaproteobacteria</taxon>
        <taxon>Hyphomicrobiales</taxon>
        <taxon>Boseaceae</taxon>
        <taxon>Bosea</taxon>
    </lineage>
</organism>
<reference evidence="1 2" key="1">
    <citation type="submission" date="2023-09" db="EMBL/GenBank/DDBJ databases">
        <title>Whole genome shotgun sequencing (WGS) of Bosea sp. ZW T0_25, isolated from stored onions (Allium cepa).</title>
        <authorList>
            <person name="Stoll D.A."/>
            <person name="Huch M."/>
        </authorList>
    </citation>
    <scope>NUCLEOTIDE SEQUENCE [LARGE SCALE GENOMIC DNA]</scope>
    <source>
        <strain evidence="1 2">ZW T0_25</strain>
    </source>
</reference>
<evidence type="ECO:0000313" key="2">
    <source>
        <dbReference type="Proteomes" id="UP001254257"/>
    </source>
</evidence>
<dbReference type="Proteomes" id="UP001254257">
    <property type="component" value="Unassembled WGS sequence"/>
</dbReference>
<keyword evidence="2" id="KW-1185">Reference proteome</keyword>
<dbReference type="Gene3D" id="3.40.50.2000">
    <property type="entry name" value="Glycogen Phosphorylase B"/>
    <property type="match status" value="1"/>
</dbReference>
<evidence type="ECO:0000313" key="1">
    <source>
        <dbReference type="EMBL" id="MDU0343807.1"/>
    </source>
</evidence>
<gene>
    <name evidence="1" type="ORF">RKE40_28330</name>
</gene>
<proteinExistence type="predicted"/>
<dbReference type="SUPFAM" id="SSF53756">
    <property type="entry name" value="UDP-Glycosyltransferase/glycogen phosphorylase"/>
    <property type="match status" value="1"/>
</dbReference>
<dbReference type="Pfam" id="PF13692">
    <property type="entry name" value="Glyco_trans_1_4"/>
    <property type="match status" value="1"/>
</dbReference>
<dbReference type="EMBL" id="JAWDID010000087">
    <property type="protein sequence ID" value="MDU0343807.1"/>
    <property type="molecule type" value="Genomic_DNA"/>
</dbReference>
<name>A0ABU3SG91_9HYPH</name>
<accession>A0ABU3SG91</accession>
<sequence>MRKPVRLAFLTTLIPVARPDTGFEIANAAILDALRAAGHEVTAFGFVRPGEVPADPGGAVVIDAVDVENAVVSKGRKLQWLGSALAASLPVACAKLRLAGRGRFVEAVKARGPFDAIVLNSVMLPGAFPELTRLGPCVLVEHNIEHVSAQQNADHARSPLMRALFAREAHLLEKVERRLWQEARFVWTLAEEDRAALGPELAGKSAVLPLVSGAEIEPLSIQPVAAAHDVGLIGTWTWVPNFTGLDWFLREVCPLLPADFEIAVAGRLPPDMPPVPEQVKPVGRVPDAREFLLSCRALALASRAGTGVQLKTIEAMQLGAPAAATPLSCRGFTEIPANFRVADDPRAFAAALVELVTAARAGANLRLDGAAFMARQRAALASALERGLAAAVGR</sequence>
<protein>
    <submittedName>
        <fullName evidence="1">Glycosyltransferase family 4 protein</fullName>
    </submittedName>
</protein>
<dbReference type="RefSeq" id="WP_316021504.1">
    <property type="nucleotide sequence ID" value="NZ_JAWDID010000087.1"/>
</dbReference>